<sequence length="368" mass="39074">MPSWLSDFLENFLAIWLESAPWLILGLTIAGLMKAFIPKQWMQNQLGGQRRINVIKAAFIGAPLPLCSCGVVPAAMGLRRAGASKGSTVAFLVATPETGPDSVTLSYALLGPFMAIIRPIAAVTSAIVAGLLVRHETHESSSETLAQSKGDGCCASEKAAPAAASCCGSKAPKEPSKRVAVWEGLNYSFGQLLKDISSWLLLGLAVAAIIQTFIPADWLAQWGQGWSALLLMTVIGVPMYICASASTPIAAGFLAAGVSPGAVLVFMLAGPATNIGTLGIIRKELGNHALVAYLTGVVATALGFGLLTDYLVSQYHLMDQIVSLHSMEHNVAWWSWIMGGALLLLMFNAQWPHWLKVFNANQKVSQSK</sequence>
<feature type="transmembrane region" description="Helical" evidence="7">
    <location>
        <begin position="226"/>
        <end position="243"/>
    </location>
</feature>
<dbReference type="NCBIfam" id="NF033936">
    <property type="entry name" value="CuZnOut_SO0444"/>
    <property type="match status" value="1"/>
</dbReference>
<dbReference type="RefSeq" id="WP_309201432.1">
    <property type="nucleotide sequence ID" value="NZ_CP133548.1"/>
</dbReference>
<dbReference type="InterPro" id="IPR052923">
    <property type="entry name" value="UPF0718"/>
</dbReference>
<evidence type="ECO:0000256" key="6">
    <source>
        <dbReference type="ARBA" id="ARBA00023136"/>
    </source>
</evidence>
<dbReference type="GO" id="GO:0005886">
    <property type="term" value="C:plasma membrane"/>
    <property type="evidence" value="ECO:0007669"/>
    <property type="project" value="UniProtKB-SubCell"/>
</dbReference>
<evidence type="ECO:0000256" key="3">
    <source>
        <dbReference type="ARBA" id="ARBA00022475"/>
    </source>
</evidence>
<protein>
    <submittedName>
        <fullName evidence="8">SO_0444 family Cu/Zn efflux transporter</fullName>
    </submittedName>
</protein>
<reference evidence="8 9" key="1">
    <citation type="submission" date="2023-08" db="EMBL/GenBank/DDBJ databases">
        <title>Pleionea litopenaei sp. nov., isolated from stomach of juvenile Litopenaeus vannamei.</title>
        <authorList>
            <person name="Rho A.M."/>
            <person name="Hwang C.Y."/>
        </authorList>
    </citation>
    <scope>NUCLEOTIDE SEQUENCE [LARGE SCALE GENOMIC DNA]</scope>
    <source>
        <strain evidence="8 9">HL-JVS1</strain>
    </source>
</reference>
<evidence type="ECO:0000256" key="5">
    <source>
        <dbReference type="ARBA" id="ARBA00022989"/>
    </source>
</evidence>
<dbReference type="InterPro" id="IPR005524">
    <property type="entry name" value="DUF318"/>
</dbReference>
<accession>A0AA51RRI7</accession>
<feature type="transmembrane region" description="Helical" evidence="7">
    <location>
        <begin position="109"/>
        <end position="133"/>
    </location>
</feature>
<name>A0AA51RRI7_9GAMM</name>
<feature type="transmembrane region" description="Helical" evidence="7">
    <location>
        <begin position="54"/>
        <end position="76"/>
    </location>
</feature>
<evidence type="ECO:0000256" key="1">
    <source>
        <dbReference type="ARBA" id="ARBA00004651"/>
    </source>
</evidence>
<feature type="transmembrane region" description="Helical" evidence="7">
    <location>
        <begin position="196"/>
        <end position="214"/>
    </location>
</feature>
<dbReference type="Proteomes" id="UP001239782">
    <property type="component" value="Chromosome"/>
</dbReference>
<organism evidence="8 9">
    <name type="scientific">Pleionea litopenaei</name>
    <dbReference type="NCBI Taxonomy" id="3070815"/>
    <lineage>
        <taxon>Bacteria</taxon>
        <taxon>Pseudomonadati</taxon>
        <taxon>Pseudomonadota</taxon>
        <taxon>Gammaproteobacteria</taxon>
        <taxon>Oceanospirillales</taxon>
        <taxon>Pleioneaceae</taxon>
        <taxon>Pleionea</taxon>
    </lineage>
</organism>
<dbReference type="EMBL" id="CP133548">
    <property type="protein sequence ID" value="WMS86280.1"/>
    <property type="molecule type" value="Genomic_DNA"/>
</dbReference>
<evidence type="ECO:0000256" key="7">
    <source>
        <dbReference type="SAM" id="Phobius"/>
    </source>
</evidence>
<dbReference type="PANTHER" id="PTHR34184">
    <property type="entry name" value="UPF0718 PROTEIN YCGR"/>
    <property type="match status" value="1"/>
</dbReference>
<comment type="similarity">
    <text evidence="2">Belongs to the UPF0718 family.</text>
</comment>
<evidence type="ECO:0000313" key="9">
    <source>
        <dbReference type="Proteomes" id="UP001239782"/>
    </source>
</evidence>
<dbReference type="AlphaFoldDB" id="A0AA51RRI7"/>
<gene>
    <name evidence="8" type="ORF">Q9312_13735</name>
</gene>
<dbReference type="KEGG" id="plei:Q9312_13735"/>
<comment type="subcellular location">
    <subcellularLocation>
        <location evidence="1">Cell membrane</location>
        <topology evidence="1">Multi-pass membrane protein</topology>
    </subcellularLocation>
</comment>
<proteinExistence type="inferred from homology"/>
<keyword evidence="5 7" id="KW-1133">Transmembrane helix</keyword>
<evidence type="ECO:0000256" key="4">
    <source>
        <dbReference type="ARBA" id="ARBA00022692"/>
    </source>
</evidence>
<keyword evidence="6 7" id="KW-0472">Membrane</keyword>
<dbReference type="PANTHER" id="PTHR34184:SF4">
    <property type="entry name" value="UPF0718 PROTEIN YCGR"/>
    <property type="match status" value="1"/>
</dbReference>
<feature type="transmembrane region" description="Helical" evidence="7">
    <location>
        <begin position="290"/>
        <end position="312"/>
    </location>
</feature>
<keyword evidence="4 7" id="KW-0812">Transmembrane</keyword>
<feature type="transmembrane region" description="Helical" evidence="7">
    <location>
        <begin position="12"/>
        <end position="33"/>
    </location>
</feature>
<feature type="transmembrane region" description="Helical" evidence="7">
    <location>
        <begin position="250"/>
        <end position="270"/>
    </location>
</feature>
<keyword evidence="3" id="KW-1003">Cell membrane</keyword>
<evidence type="ECO:0000256" key="2">
    <source>
        <dbReference type="ARBA" id="ARBA00006386"/>
    </source>
</evidence>
<keyword evidence="9" id="KW-1185">Reference proteome</keyword>
<feature type="transmembrane region" description="Helical" evidence="7">
    <location>
        <begin position="333"/>
        <end position="351"/>
    </location>
</feature>
<evidence type="ECO:0000313" key="8">
    <source>
        <dbReference type="EMBL" id="WMS86280.1"/>
    </source>
</evidence>
<dbReference type="Pfam" id="PF03773">
    <property type="entry name" value="ArsP_1"/>
    <property type="match status" value="1"/>
</dbReference>